<keyword evidence="5" id="KW-0677">Repeat</keyword>
<evidence type="ECO:0000256" key="6">
    <source>
        <dbReference type="ARBA" id="ARBA00022792"/>
    </source>
</evidence>
<dbReference type="PROSITE" id="PS50920">
    <property type="entry name" value="SOLCAR"/>
    <property type="match status" value="3"/>
</dbReference>
<dbReference type="PROSITE" id="PS51405">
    <property type="entry name" value="HEME_HALOPEROXIDASE"/>
    <property type="match status" value="1"/>
</dbReference>
<keyword evidence="3 11" id="KW-0813">Transport</keyword>
<evidence type="ECO:0000256" key="4">
    <source>
        <dbReference type="ARBA" id="ARBA00022692"/>
    </source>
</evidence>
<dbReference type="InterPro" id="IPR023395">
    <property type="entry name" value="MCP_dom_sf"/>
</dbReference>
<gene>
    <name evidence="14" type="ORF">JVT61DRAFT_14530</name>
</gene>
<dbReference type="GO" id="GO:0004601">
    <property type="term" value="F:peroxidase activity"/>
    <property type="evidence" value="ECO:0007669"/>
    <property type="project" value="InterPro"/>
</dbReference>
<dbReference type="InterPro" id="IPR018108">
    <property type="entry name" value="MCP_transmembrane"/>
</dbReference>
<feature type="repeat" description="Solcar" evidence="10">
    <location>
        <begin position="66"/>
        <end position="150"/>
    </location>
</feature>
<evidence type="ECO:0000256" key="3">
    <source>
        <dbReference type="ARBA" id="ARBA00022448"/>
    </source>
</evidence>
<dbReference type="Proteomes" id="UP000683000">
    <property type="component" value="Unassembled WGS sequence"/>
</dbReference>
<feature type="domain" description="Heme haloperoxidase family profile" evidence="13">
    <location>
        <begin position="289"/>
        <end position="490"/>
    </location>
</feature>
<dbReference type="InterPro" id="IPR051752">
    <property type="entry name" value="Mito_2-oxodicarb_carrier"/>
</dbReference>
<dbReference type="PANTHER" id="PTHR46356:SF1">
    <property type="entry name" value="MITOCHONDRIAL 2-OXODICARBOXYLATE CARRIER"/>
    <property type="match status" value="1"/>
</dbReference>
<keyword evidence="7 12" id="KW-1133">Transmembrane helix</keyword>
<evidence type="ECO:0000256" key="2">
    <source>
        <dbReference type="ARBA" id="ARBA00006375"/>
    </source>
</evidence>
<dbReference type="Pfam" id="PF01328">
    <property type="entry name" value="Peroxidase_2"/>
    <property type="match status" value="1"/>
</dbReference>
<feature type="transmembrane region" description="Helical" evidence="12">
    <location>
        <begin position="339"/>
        <end position="359"/>
    </location>
</feature>
<reference evidence="14" key="1">
    <citation type="submission" date="2021-03" db="EMBL/GenBank/DDBJ databases">
        <title>Evolutionary innovations through gain and loss of genes in the ectomycorrhizal Boletales.</title>
        <authorList>
            <person name="Wu G."/>
            <person name="Miyauchi S."/>
            <person name="Morin E."/>
            <person name="Yang Z.-L."/>
            <person name="Xu J."/>
            <person name="Martin F.M."/>
        </authorList>
    </citation>
    <scope>NUCLEOTIDE SEQUENCE</scope>
    <source>
        <strain evidence="14">BR01</strain>
    </source>
</reference>
<keyword evidence="8" id="KW-0496">Mitochondrion</keyword>
<dbReference type="SUPFAM" id="SSF47571">
    <property type="entry name" value="Cloroperoxidase"/>
    <property type="match status" value="1"/>
</dbReference>
<evidence type="ECO:0000256" key="1">
    <source>
        <dbReference type="ARBA" id="ARBA00004448"/>
    </source>
</evidence>
<protein>
    <submittedName>
        <fullName evidence="14">Mitochondrial carrier domain-containing protein</fullName>
    </submittedName>
</protein>
<dbReference type="EMBL" id="JAGFBS010000008">
    <property type="protein sequence ID" value="KAG6377757.1"/>
    <property type="molecule type" value="Genomic_DNA"/>
</dbReference>
<evidence type="ECO:0000313" key="15">
    <source>
        <dbReference type="Proteomes" id="UP000683000"/>
    </source>
</evidence>
<dbReference type="OrthoDB" id="434783at2759"/>
<evidence type="ECO:0000313" key="14">
    <source>
        <dbReference type="EMBL" id="KAG6377757.1"/>
    </source>
</evidence>
<keyword evidence="15" id="KW-1185">Reference proteome</keyword>
<dbReference type="PANTHER" id="PTHR46356">
    <property type="entry name" value="MITOCHONDRIAL 2-OXODICARBOXYLATE CARRIER"/>
    <property type="match status" value="1"/>
</dbReference>
<proteinExistence type="inferred from homology"/>
<evidence type="ECO:0000256" key="10">
    <source>
        <dbReference type="PROSITE-ProRule" id="PRU00282"/>
    </source>
</evidence>
<feature type="repeat" description="Solcar" evidence="10">
    <location>
        <begin position="159"/>
        <end position="249"/>
    </location>
</feature>
<evidence type="ECO:0000259" key="13">
    <source>
        <dbReference type="PROSITE" id="PS51405"/>
    </source>
</evidence>
<keyword evidence="9 10" id="KW-0472">Membrane</keyword>
<comment type="caution">
    <text evidence="14">The sequence shown here is derived from an EMBL/GenBank/DDBJ whole genome shotgun (WGS) entry which is preliminary data.</text>
</comment>
<dbReference type="InterPro" id="IPR036851">
    <property type="entry name" value="Chloroperoxidase-like_sf"/>
</dbReference>
<evidence type="ECO:0000256" key="9">
    <source>
        <dbReference type="ARBA" id="ARBA00023136"/>
    </source>
</evidence>
<dbReference type="Gene3D" id="1.10.489.10">
    <property type="entry name" value="Chloroperoxidase-like"/>
    <property type="match status" value="1"/>
</dbReference>
<comment type="subcellular location">
    <subcellularLocation>
        <location evidence="1">Mitochondrion inner membrane</location>
        <topology evidence="1">Multi-pass membrane protein</topology>
    </subcellularLocation>
</comment>
<comment type="similarity">
    <text evidence="2 11">Belongs to the mitochondrial carrier (TC 2.A.29) family.</text>
</comment>
<accession>A0A8I2YU16</accession>
<evidence type="ECO:0000256" key="5">
    <source>
        <dbReference type="ARBA" id="ARBA00022737"/>
    </source>
</evidence>
<evidence type="ECO:0000256" key="11">
    <source>
        <dbReference type="RuleBase" id="RU000488"/>
    </source>
</evidence>
<sequence length="505" mass="55225">MQLETGKAKHGMVGTLTSIIREEGAGRLYRGLVPPLLLEAPKRAVKFASNDFWGKTFLGMSGESKMTQQLSILTGCSAGATESFVVVPFELVKIKLQDKTSTFAGPVDVVKHIVRKEGILGLYGGMEATFWRHLWWNGGYFGCIFQVRNLMKKADTPQGQLFNNFVSGSVGGFVGTALNTPFDVVKSRIQGATKAPGTVPKYNWTYPALLTIMREEGPTALYKGFVPKVLRLAPGGGVLLLVVEFTLGVFRKVPGHGTGYRLDHFDTRPMSKVLRSGGFSLSFKMSTASRLPYVPAARGDKRSPCPALNALANHGYLPHNGKNIGFLQLIQAVRSVYNLSFPLAVLLALVGMLLCGHALRLDLDKLALHNRIEHDASLVHGDALAGHTEAPIPVDSELLDTFLSHASEKEGLNLDGFAKLRVDREARLTSPLDHLHSEIGKGEVALSWLLLKQGNDQIPMSTLEQWYGEERIPEGWEAPAKGVGLFHAVETANEVAHKMAEIRRR</sequence>
<dbReference type="AlphaFoldDB" id="A0A8I2YU16"/>
<feature type="repeat" description="Solcar" evidence="10">
    <location>
        <begin position="1"/>
        <end position="56"/>
    </location>
</feature>
<dbReference type="InterPro" id="IPR000028">
    <property type="entry name" value="Chloroperoxidase"/>
</dbReference>
<dbReference type="GO" id="GO:0005743">
    <property type="term" value="C:mitochondrial inner membrane"/>
    <property type="evidence" value="ECO:0007669"/>
    <property type="project" value="UniProtKB-SubCell"/>
</dbReference>
<keyword evidence="4 10" id="KW-0812">Transmembrane</keyword>
<evidence type="ECO:0000256" key="12">
    <source>
        <dbReference type="SAM" id="Phobius"/>
    </source>
</evidence>
<organism evidence="14 15">
    <name type="scientific">Boletus reticuloceps</name>
    <dbReference type="NCBI Taxonomy" id="495285"/>
    <lineage>
        <taxon>Eukaryota</taxon>
        <taxon>Fungi</taxon>
        <taxon>Dikarya</taxon>
        <taxon>Basidiomycota</taxon>
        <taxon>Agaricomycotina</taxon>
        <taxon>Agaricomycetes</taxon>
        <taxon>Agaricomycetidae</taxon>
        <taxon>Boletales</taxon>
        <taxon>Boletineae</taxon>
        <taxon>Boletaceae</taxon>
        <taxon>Boletoideae</taxon>
        <taxon>Boletus</taxon>
    </lineage>
</organism>
<dbReference type="Pfam" id="PF00153">
    <property type="entry name" value="Mito_carr"/>
    <property type="match status" value="3"/>
</dbReference>
<evidence type="ECO:0000256" key="8">
    <source>
        <dbReference type="ARBA" id="ARBA00023128"/>
    </source>
</evidence>
<keyword evidence="6" id="KW-0999">Mitochondrion inner membrane</keyword>
<dbReference type="SUPFAM" id="SSF103506">
    <property type="entry name" value="Mitochondrial carrier"/>
    <property type="match status" value="1"/>
</dbReference>
<evidence type="ECO:0000256" key="7">
    <source>
        <dbReference type="ARBA" id="ARBA00022989"/>
    </source>
</evidence>
<dbReference type="Gene3D" id="1.50.40.10">
    <property type="entry name" value="Mitochondrial carrier domain"/>
    <property type="match status" value="1"/>
</dbReference>
<name>A0A8I2YU16_9AGAM</name>